<dbReference type="eggNOG" id="ENOG50331UX">
    <property type="taxonomic scope" value="Bacteria"/>
</dbReference>
<dbReference type="EMBL" id="CP001958">
    <property type="protein sequence ID" value="ADG99393.1"/>
    <property type="molecule type" value="Genomic_DNA"/>
</dbReference>
<evidence type="ECO:0008006" key="3">
    <source>
        <dbReference type="Google" id="ProtNLM"/>
    </source>
</evidence>
<dbReference type="OrthoDB" id="4380275at2"/>
<dbReference type="Proteomes" id="UP000002247">
    <property type="component" value="Chromosome"/>
</dbReference>
<dbReference type="NCBIfam" id="TIGR04338">
    <property type="entry name" value="HEXXH_Rv0185"/>
    <property type="match status" value="1"/>
</dbReference>
<reference evidence="1 2" key="1">
    <citation type="journal article" date="2010" name="Stand. Genomic Sci.">
        <title>Complete genome sequence of Segniliparus rotundus type strain (CDC 1076).</title>
        <authorList>
            <person name="Sikorski J."/>
            <person name="Lapidus A."/>
            <person name="Copeland A."/>
            <person name="Misra M."/>
            <person name="Glavina Del Rio T."/>
            <person name="Nolan M."/>
            <person name="Lucas S."/>
            <person name="Chen F."/>
            <person name="Tice H."/>
            <person name="Cheng J.F."/>
            <person name="Jando M."/>
            <person name="Schneider S."/>
            <person name="Bruce D."/>
            <person name="Goodwin L."/>
            <person name="Pitluck S."/>
            <person name="Liolios K."/>
            <person name="Mikhailova N."/>
            <person name="Pati A."/>
            <person name="Ivanova N."/>
            <person name="Mavromatis K."/>
            <person name="Chen A."/>
            <person name="Palaniappan K."/>
            <person name="Chertkov O."/>
            <person name="Land M."/>
            <person name="Hauser L."/>
            <person name="Chang Y.J."/>
            <person name="Jeffries C.D."/>
            <person name="Brettin T."/>
            <person name="Detter J.C."/>
            <person name="Han C."/>
            <person name="Rohde M."/>
            <person name="Goker M."/>
            <person name="Bristow J."/>
            <person name="Eisen J.A."/>
            <person name="Markowitz V."/>
            <person name="Hugenholtz P."/>
            <person name="Kyrpides N.C."/>
            <person name="Klenk H.P."/>
        </authorList>
    </citation>
    <scope>NUCLEOTIDE SEQUENCE [LARGE SCALE GENOMIC DNA]</scope>
    <source>
        <strain evidence="2">ATCC BAA-972 / CDC 1076 / CIP 108378 / DSM 44985 / JCM 13578</strain>
    </source>
</reference>
<dbReference type="AlphaFoldDB" id="D6ZDY6"/>
<dbReference type="STRING" id="640132.Srot_2965"/>
<dbReference type="InterPro" id="IPR027595">
    <property type="entry name" value="CHP04338"/>
</dbReference>
<protein>
    <recommendedName>
        <fullName evidence="3">TIGR04338 family metallohydrolase</fullName>
    </recommendedName>
</protein>
<proteinExistence type="predicted"/>
<gene>
    <name evidence="1" type="ordered locus">Srot_2965</name>
</gene>
<organism evidence="1 2">
    <name type="scientific">Segniliparus rotundus (strain ATCC BAA-972 / CDC 1076 / CIP 108378 / DSM 44985 / JCM 13578)</name>
    <dbReference type="NCBI Taxonomy" id="640132"/>
    <lineage>
        <taxon>Bacteria</taxon>
        <taxon>Bacillati</taxon>
        <taxon>Actinomycetota</taxon>
        <taxon>Actinomycetes</taxon>
        <taxon>Mycobacteriales</taxon>
        <taxon>Segniliparaceae</taxon>
        <taxon>Segniliparus</taxon>
    </lineage>
</organism>
<dbReference type="HOGENOM" id="CLU_137923_0_0_11"/>
<sequence length="163" mass="17798">MTLRDDGRAGVYAAQRLVHALFDNAERGGSREVVFFGARLTLPPEAKFASIESLRRYVGDVLVLPSLRARWPEAGASVAVRERKGHRAAHYERTEEGGVLAVPDSTWAMRELVVLHELAHHFDSGAPAHGPTFQGTYAELAGMVMGVEVAHLLRVAFAGEAKR</sequence>
<name>D6ZDY6_SEGRD</name>
<evidence type="ECO:0000313" key="1">
    <source>
        <dbReference type="EMBL" id="ADG99393.1"/>
    </source>
</evidence>
<keyword evidence="2" id="KW-1185">Reference proteome</keyword>
<dbReference type="KEGG" id="srt:Srot_2965"/>
<dbReference type="RefSeq" id="WP_013139840.1">
    <property type="nucleotide sequence ID" value="NC_014168.1"/>
</dbReference>
<accession>D6ZDY6</accession>
<evidence type="ECO:0000313" key="2">
    <source>
        <dbReference type="Proteomes" id="UP000002247"/>
    </source>
</evidence>